<dbReference type="PANTHER" id="PTHR43788">
    <property type="entry name" value="DNA2/NAM7 HELICASE FAMILY MEMBER"/>
    <property type="match status" value="1"/>
</dbReference>
<dbReference type="PANTHER" id="PTHR43788:SF6">
    <property type="entry name" value="DNA HELICASE B"/>
    <property type="match status" value="1"/>
</dbReference>
<name>A0A2W5KV32_9GAMM</name>
<keyword evidence="3" id="KW-0269">Exonuclease</keyword>
<dbReference type="SUPFAM" id="SSF52540">
    <property type="entry name" value="P-loop containing nucleoside triphosphate hydrolases"/>
    <property type="match status" value="1"/>
</dbReference>
<keyword evidence="3" id="KW-0540">Nuclease</keyword>
<keyword evidence="3" id="KW-0238">DNA-binding</keyword>
<dbReference type="InterPro" id="IPR027785">
    <property type="entry name" value="UvrD-like_helicase_C"/>
</dbReference>
<keyword evidence="3" id="KW-0413">Isomerase</keyword>
<comment type="catalytic activity">
    <reaction evidence="3">
        <text>ATP + H2O = ADP + phosphate + H(+)</text>
        <dbReference type="Rhea" id="RHEA:13065"/>
        <dbReference type="ChEBI" id="CHEBI:15377"/>
        <dbReference type="ChEBI" id="CHEBI:15378"/>
        <dbReference type="ChEBI" id="CHEBI:30616"/>
        <dbReference type="ChEBI" id="CHEBI:43474"/>
        <dbReference type="ChEBI" id="CHEBI:456216"/>
        <dbReference type="EC" id="5.6.2.3"/>
    </reaction>
</comment>
<dbReference type="GO" id="GO:0016887">
    <property type="term" value="F:ATP hydrolysis activity"/>
    <property type="evidence" value="ECO:0007669"/>
    <property type="project" value="RHEA"/>
</dbReference>
<evidence type="ECO:0000259" key="4">
    <source>
        <dbReference type="SMART" id="SM00382"/>
    </source>
</evidence>
<dbReference type="EC" id="5.6.2.3" evidence="3"/>
<dbReference type="HAMAP" id="MF_01487">
    <property type="entry name" value="RecD"/>
    <property type="match status" value="1"/>
</dbReference>
<dbReference type="InterPro" id="IPR006344">
    <property type="entry name" value="RecD"/>
</dbReference>
<gene>
    <name evidence="3 5" type="primary">recD</name>
    <name evidence="5" type="ORF">DI564_01070</name>
</gene>
<dbReference type="InterPro" id="IPR050534">
    <property type="entry name" value="Coronavir_polyprotein_1ab"/>
</dbReference>
<dbReference type="CDD" id="cd17933">
    <property type="entry name" value="DEXSc_RecD-like"/>
    <property type="match status" value="1"/>
</dbReference>
<reference evidence="5 6" key="1">
    <citation type="submission" date="2017-08" db="EMBL/GenBank/DDBJ databases">
        <title>Infants hospitalized years apart are colonized by the same room-sourced microbial strains.</title>
        <authorList>
            <person name="Brooks B."/>
            <person name="Olm M.R."/>
            <person name="Firek B.A."/>
            <person name="Baker R."/>
            <person name="Thomas B.C."/>
            <person name="Morowitz M.J."/>
            <person name="Banfield J.F."/>
        </authorList>
    </citation>
    <scope>NUCLEOTIDE SEQUENCE [LARGE SCALE GENOMIC DNA]</scope>
    <source>
        <strain evidence="5">S2_005_003_R2_42</strain>
    </source>
</reference>
<dbReference type="GO" id="GO:0017116">
    <property type="term" value="F:single-stranded DNA helicase activity"/>
    <property type="evidence" value="ECO:0007669"/>
    <property type="project" value="TreeGrafter"/>
</dbReference>
<evidence type="ECO:0000256" key="2">
    <source>
        <dbReference type="ARBA" id="ARBA00022840"/>
    </source>
</evidence>
<feature type="binding site" evidence="3">
    <location>
        <begin position="156"/>
        <end position="163"/>
    </location>
    <ligand>
        <name>ATP</name>
        <dbReference type="ChEBI" id="CHEBI:30616"/>
    </ligand>
</feature>
<dbReference type="Pfam" id="PF13245">
    <property type="entry name" value="AAA_19"/>
    <property type="match status" value="1"/>
</dbReference>
<keyword evidence="3" id="KW-0227">DNA damage</keyword>
<evidence type="ECO:0000313" key="6">
    <source>
        <dbReference type="Proteomes" id="UP000249046"/>
    </source>
</evidence>
<evidence type="ECO:0000256" key="3">
    <source>
        <dbReference type="HAMAP-Rule" id="MF_01487"/>
    </source>
</evidence>
<dbReference type="GO" id="GO:0009338">
    <property type="term" value="C:exodeoxyribonuclease V complex"/>
    <property type="evidence" value="ECO:0007669"/>
    <property type="project" value="InterPro"/>
</dbReference>
<dbReference type="Proteomes" id="UP000249046">
    <property type="component" value="Unassembled WGS sequence"/>
</dbReference>
<dbReference type="Gene3D" id="3.40.50.300">
    <property type="entry name" value="P-loop containing nucleotide triphosphate hydrolases"/>
    <property type="match status" value="3"/>
</dbReference>
<dbReference type="GO" id="GO:0005524">
    <property type="term" value="F:ATP binding"/>
    <property type="evidence" value="ECO:0007669"/>
    <property type="project" value="UniProtKB-UniRule"/>
</dbReference>
<sequence>MTPVRGARAIDEALSRWVLARTGSALLARAALEASAAEGQGHACARLDQPPIGAAFTDEEYAELRLADWVGDGAAPTPFVLDRQSRFYLWRCWRHEAALAEAIRLRCAFESEPIGSAAAFESEAEALFAGADRAAVARQREAVLRAIDGRLLVLTGGPGTGKTTTVVRLLAMLLHVAAATGLPAPSVALAAPTGKAARRLAQAVGAGRQALARTLPKDSSWAAPFDAIGRLQARTLHRLLGYRPDLNGYARGATDPLLADVVVVDEASMIDLALMRQLFEALRPDARLILLGDPDQLASVDAGSVLADIVASAPALDGRVVRLDHVWRAGAPLQRDLQALRDADGDRVEAILAGGGDGVDLRPCGDAADLDAALTRWIERHRAAFNRLFALDADPADALAALRAAQVLAALREGPFGAAGLNARIARGLGARYGFDPQQAWHRGRALIVTRNDDASGLYNGDVGIVLDGTHGPRVWFEVGDRDGMPALRSYAPAALPAHESAWAITIHRSQGSEYGEVAVVLPPDPAHPVLSRELVYTAVSRARTAAELWATPEAVRAALARPIVRHGGLRDRLAAP</sequence>
<evidence type="ECO:0000313" key="5">
    <source>
        <dbReference type="EMBL" id="PZQ19864.1"/>
    </source>
</evidence>
<dbReference type="InterPro" id="IPR003593">
    <property type="entry name" value="AAA+_ATPase"/>
</dbReference>
<accession>A0A2W5KV32</accession>
<keyword evidence="3" id="KW-0234">DNA repair</keyword>
<proteinExistence type="inferred from homology"/>
<feature type="domain" description="AAA+ ATPase" evidence="4">
    <location>
        <begin position="148"/>
        <end position="333"/>
    </location>
</feature>
<dbReference type="AlphaFoldDB" id="A0A2W5KV32"/>
<dbReference type="CDD" id="cd18809">
    <property type="entry name" value="SF1_C_RecD"/>
    <property type="match status" value="1"/>
</dbReference>
<keyword evidence="1 3" id="KW-0547">Nucleotide-binding</keyword>
<comment type="miscellaneous">
    <text evidence="3">In the RecBCD complex, RecB has a slow 3'-5' helicase, an exonuclease activity and loads RecA onto ssDNA, RecD has a fast 5'-3' helicase activity, while RecC stimulates the ATPase and processivity of the RecB helicase and contributes to recognition of the Chi site.</text>
</comment>
<keyword evidence="3" id="KW-0347">Helicase</keyword>
<evidence type="ECO:0000256" key="1">
    <source>
        <dbReference type="ARBA" id="ARBA00022741"/>
    </source>
</evidence>
<keyword evidence="3" id="KW-0378">Hydrolase</keyword>
<comment type="subunit">
    <text evidence="3">Heterotrimer of RecB, RecC and RecD. All subunits contribute to DNA-binding.</text>
</comment>
<dbReference type="GO" id="GO:0043139">
    <property type="term" value="F:5'-3' DNA helicase activity"/>
    <property type="evidence" value="ECO:0007669"/>
    <property type="project" value="UniProtKB-UniRule"/>
</dbReference>
<organism evidence="5 6">
    <name type="scientific">Rhodanobacter denitrificans</name>
    <dbReference type="NCBI Taxonomy" id="666685"/>
    <lineage>
        <taxon>Bacteria</taxon>
        <taxon>Pseudomonadati</taxon>
        <taxon>Pseudomonadota</taxon>
        <taxon>Gammaproteobacteria</taxon>
        <taxon>Lysobacterales</taxon>
        <taxon>Rhodanobacteraceae</taxon>
        <taxon>Rhodanobacter</taxon>
    </lineage>
</organism>
<dbReference type="SMART" id="SM00382">
    <property type="entry name" value="AAA"/>
    <property type="match status" value="1"/>
</dbReference>
<dbReference type="EMBL" id="QFPO01000001">
    <property type="protein sequence ID" value="PZQ19864.1"/>
    <property type="molecule type" value="Genomic_DNA"/>
</dbReference>
<dbReference type="NCBIfam" id="TIGR01447">
    <property type="entry name" value="recD"/>
    <property type="match status" value="1"/>
</dbReference>
<comment type="function">
    <text evidence="3">A helicase/nuclease that prepares dsDNA breaks (DSB) for recombinational DNA repair. Binds to DSBs and unwinds DNA via a highly rapid and processive ATP-dependent bidirectional helicase activity. Unwinds dsDNA until it encounters a Chi (crossover hotspot instigator) sequence from the 3' direction. Cuts ssDNA a few nucleotides 3' to the Chi site. The properties and activities of the enzyme are changed at Chi. The Chi-altered holoenzyme produces a long 3'-ssDNA overhang and facilitates RecA-binding to the ssDNA for homologous DNA recombination and repair. Holoenzyme degrades any linearized DNA that is unable to undergo homologous recombination. In the holoenzyme this subunit has ssDNA-dependent ATPase and 5'-3' helicase activity. When added to pre-assembled RecBC greatly stimulates nuclease activity and augments holoenzyme processivity. Negatively regulates the RecA-loading ability of RecBCD.</text>
</comment>
<keyword evidence="2 3" id="KW-0067">ATP-binding</keyword>
<dbReference type="GO" id="GO:0000724">
    <property type="term" value="P:double-strand break repair via homologous recombination"/>
    <property type="evidence" value="ECO:0007669"/>
    <property type="project" value="UniProtKB-UniRule"/>
</dbReference>
<protein>
    <recommendedName>
        <fullName evidence="3">RecBCD enzyme subunit RecD</fullName>
        <ecNumber evidence="3">5.6.2.3</ecNumber>
    </recommendedName>
    <alternativeName>
        <fullName evidence="3">DNA 5'-3' helicase subunit RecD</fullName>
    </alternativeName>
    <alternativeName>
        <fullName evidence="3">Exonuclease V subunit RecD</fullName>
        <shortName evidence="3">ExoV subunit RecD</shortName>
    </alternativeName>
    <alternativeName>
        <fullName evidence="3">Helicase/nuclease RecBCD subunit RecD</fullName>
    </alternativeName>
</protein>
<dbReference type="Pfam" id="PF13538">
    <property type="entry name" value="UvrD_C_2"/>
    <property type="match status" value="1"/>
</dbReference>
<dbReference type="GO" id="GO:0003677">
    <property type="term" value="F:DNA binding"/>
    <property type="evidence" value="ECO:0007669"/>
    <property type="project" value="UniProtKB-UniRule"/>
</dbReference>
<dbReference type="InterPro" id="IPR027417">
    <property type="entry name" value="P-loop_NTPase"/>
</dbReference>
<dbReference type="GO" id="GO:0008854">
    <property type="term" value="F:exodeoxyribonuclease V activity"/>
    <property type="evidence" value="ECO:0007669"/>
    <property type="project" value="InterPro"/>
</dbReference>
<comment type="similarity">
    <text evidence="3">Belongs to the RecD family.</text>
</comment>
<comment type="caution">
    <text evidence="5">The sequence shown here is derived from an EMBL/GenBank/DDBJ whole genome shotgun (WGS) entry which is preliminary data.</text>
</comment>